<feature type="region of interest" description="Disordered" evidence="1">
    <location>
        <begin position="57"/>
        <end position="101"/>
    </location>
</feature>
<sequence length="141" mass="14736">MAATAFLAASSRFSAAVMGRPLSVRMRLASWTLSAGPLSSPPGGQRGELSPLILKQSSPLDLRGPGCNDPQLKLGLGPGQEDAVGPRPPSSDLLRTTSGTFSSSSRHALVMPLAMMAQLTMPPKMLTRMASTCGTEDKIKD</sequence>
<accession>A0A4Z2FEJ7</accession>
<evidence type="ECO:0000313" key="3">
    <source>
        <dbReference type="Proteomes" id="UP000314294"/>
    </source>
</evidence>
<organism evidence="2 3">
    <name type="scientific">Liparis tanakae</name>
    <name type="common">Tanaka's snailfish</name>
    <dbReference type="NCBI Taxonomy" id="230148"/>
    <lineage>
        <taxon>Eukaryota</taxon>
        <taxon>Metazoa</taxon>
        <taxon>Chordata</taxon>
        <taxon>Craniata</taxon>
        <taxon>Vertebrata</taxon>
        <taxon>Euteleostomi</taxon>
        <taxon>Actinopterygii</taxon>
        <taxon>Neopterygii</taxon>
        <taxon>Teleostei</taxon>
        <taxon>Neoteleostei</taxon>
        <taxon>Acanthomorphata</taxon>
        <taxon>Eupercaria</taxon>
        <taxon>Perciformes</taxon>
        <taxon>Cottioidei</taxon>
        <taxon>Cottales</taxon>
        <taxon>Liparidae</taxon>
        <taxon>Liparis</taxon>
    </lineage>
</organism>
<dbReference type="Proteomes" id="UP000314294">
    <property type="component" value="Unassembled WGS sequence"/>
</dbReference>
<protein>
    <submittedName>
        <fullName evidence="2">Uncharacterized protein</fullName>
    </submittedName>
</protein>
<evidence type="ECO:0000313" key="2">
    <source>
        <dbReference type="EMBL" id="TNN39184.1"/>
    </source>
</evidence>
<gene>
    <name evidence="2" type="ORF">EYF80_050639</name>
</gene>
<reference evidence="2 3" key="1">
    <citation type="submission" date="2019-03" db="EMBL/GenBank/DDBJ databases">
        <title>First draft genome of Liparis tanakae, snailfish: a comprehensive survey of snailfish specific genes.</title>
        <authorList>
            <person name="Kim W."/>
            <person name="Song I."/>
            <person name="Jeong J.-H."/>
            <person name="Kim D."/>
            <person name="Kim S."/>
            <person name="Ryu S."/>
            <person name="Song J.Y."/>
            <person name="Lee S.K."/>
        </authorList>
    </citation>
    <scope>NUCLEOTIDE SEQUENCE [LARGE SCALE GENOMIC DNA]</scope>
    <source>
        <tissue evidence="2">Muscle</tissue>
    </source>
</reference>
<name>A0A4Z2FEJ7_9TELE</name>
<dbReference type="EMBL" id="SRLO01001301">
    <property type="protein sequence ID" value="TNN39184.1"/>
    <property type="molecule type" value="Genomic_DNA"/>
</dbReference>
<evidence type="ECO:0000256" key="1">
    <source>
        <dbReference type="SAM" id="MobiDB-lite"/>
    </source>
</evidence>
<proteinExistence type="predicted"/>
<dbReference type="AlphaFoldDB" id="A0A4Z2FEJ7"/>
<comment type="caution">
    <text evidence="2">The sequence shown here is derived from an EMBL/GenBank/DDBJ whole genome shotgun (WGS) entry which is preliminary data.</text>
</comment>
<keyword evidence="3" id="KW-1185">Reference proteome</keyword>